<dbReference type="EMBL" id="JX010523">
    <property type="protein sequence ID" value="AFJ24766.1"/>
    <property type="molecule type" value="mRNA"/>
</dbReference>
<name>I1ZIB2_SCHMD</name>
<protein>
    <submittedName>
        <fullName evidence="1">Uncharacterized protein</fullName>
    </submittedName>
</protein>
<evidence type="ECO:0000313" key="1">
    <source>
        <dbReference type="EMBL" id="AFJ24766.1"/>
    </source>
</evidence>
<organism evidence="1">
    <name type="scientific">Schmidtea mediterranea</name>
    <name type="common">Freshwater planarian flatworm</name>
    <dbReference type="NCBI Taxonomy" id="79327"/>
    <lineage>
        <taxon>Eukaryota</taxon>
        <taxon>Metazoa</taxon>
        <taxon>Spiralia</taxon>
        <taxon>Lophotrochozoa</taxon>
        <taxon>Platyhelminthes</taxon>
        <taxon>Rhabditophora</taxon>
        <taxon>Seriata</taxon>
        <taxon>Tricladida</taxon>
        <taxon>Continenticola</taxon>
        <taxon>Geoplanoidea</taxon>
        <taxon>Dugesiidae</taxon>
        <taxon>Schmidtea</taxon>
    </lineage>
</organism>
<proteinExistence type="evidence at transcript level"/>
<accession>I1ZIB2</accession>
<reference evidence="1" key="1">
    <citation type="journal article" date="2012" name="Genes Dev.">
        <title>A molecular wound response program associated with regeneration initiation in planarians.</title>
        <authorList>
            <person name="Wenemoser D."/>
            <person name="Lapan S.W."/>
            <person name="Wilkinson A.W."/>
            <person name="Bell G.W."/>
            <person name="Reddien P.W."/>
        </authorList>
    </citation>
    <scope>NUCLEOTIDE SEQUENCE</scope>
</reference>
<dbReference type="AlphaFoldDB" id="I1ZIB2"/>
<sequence>MKLFQMLMANSCPSGYHPCPDGVWCCPIGWNCLGGGLCGL</sequence>